<evidence type="ECO:0008006" key="3">
    <source>
        <dbReference type="Google" id="ProtNLM"/>
    </source>
</evidence>
<evidence type="ECO:0000313" key="2">
    <source>
        <dbReference type="Proteomes" id="UP000324233"/>
    </source>
</evidence>
<dbReference type="RefSeq" id="WP_148590664.1">
    <property type="nucleotide sequence ID" value="NZ_CP042997.1"/>
</dbReference>
<dbReference type="Proteomes" id="UP000324233">
    <property type="component" value="Chromosome"/>
</dbReference>
<dbReference type="OrthoDB" id="2974776at2"/>
<evidence type="ECO:0000313" key="1">
    <source>
        <dbReference type="EMBL" id="QEH31881.1"/>
    </source>
</evidence>
<reference evidence="1 2" key="1">
    <citation type="submission" date="2019-08" db="EMBL/GenBank/DDBJ databases">
        <title>Deep-cultivation of Planctomycetes and their phenomic and genomic characterization uncovers novel biology.</title>
        <authorList>
            <person name="Wiegand S."/>
            <person name="Jogler M."/>
            <person name="Boedeker C."/>
            <person name="Pinto D."/>
            <person name="Vollmers J."/>
            <person name="Rivas-Marin E."/>
            <person name="Kohn T."/>
            <person name="Peeters S.H."/>
            <person name="Heuer A."/>
            <person name="Rast P."/>
            <person name="Oberbeckmann S."/>
            <person name="Bunk B."/>
            <person name="Jeske O."/>
            <person name="Meyerdierks A."/>
            <person name="Storesund J.E."/>
            <person name="Kallscheuer N."/>
            <person name="Luecker S."/>
            <person name="Lage O.M."/>
            <person name="Pohl T."/>
            <person name="Merkel B.J."/>
            <person name="Hornburger P."/>
            <person name="Mueller R.-W."/>
            <person name="Bruemmer F."/>
            <person name="Labrenz M."/>
            <person name="Spormann A.M."/>
            <person name="Op den Camp H."/>
            <person name="Overmann J."/>
            <person name="Amann R."/>
            <person name="Jetten M.S.M."/>
            <person name="Mascher T."/>
            <person name="Medema M.H."/>
            <person name="Devos D.P."/>
            <person name="Kaster A.-K."/>
            <person name="Ovreas L."/>
            <person name="Rohde M."/>
            <person name="Galperin M.Y."/>
            <person name="Jogler C."/>
        </authorList>
    </citation>
    <scope>NUCLEOTIDE SEQUENCE [LARGE SCALE GENOMIC DNA]</scope>
    <source>
        <strain evidence="1 2">OJF2</strain>
    </source>
</reference>
<accession>A0A5B9VVK4</accession>
<protein>
    <recommendedName>
        <fullName evidence="3">DUF3775 domain-containing protein</fullName>
    </recommendedName>
</protein>
<dbReference type="EMBL" id="CP042997">
    <property type="protein sequence ID" value="QEH31881.1"/>
    <property type="molecule type" value="Genomic_DNA"/>
</dbReference>
<name>A0A5B9VVK4_9BACT</name>
<proteinExistence type="predicted"/>
<gene>
    <name evidence="1" type="ORF">OJF2_03480</name>
</gene>
<organism evidence="1 2">
    <name type="scientific">Aquisphaera giovannonii</name>
    <dbReference type="NCBI Taxonomy" id="406548"/>
    <lineage>
        <taxon>Bacteria</taxon>
        <taxon>Pseudomonadati</taxon>
        <taxon>Planctomycetota</taxon>
        <taxon>Planctomycetia</taxon>
        <taxon>Isosphaerales</taxon>
        <taxon>Isosphaeraceae</taxon>
        <taxon>Aquisphaera</taxon>
    </lineage>
</organism>
<sequence length="139" mass="15381">MTLSEVVGEIIRLGDASRAYWDRELPKDHPHYPLILDGEKQTPPPPEDAQILSILESLPEAQIYAVALLMYLGRGDFAADRIPSAIPRVKKMLPTKDLAIDQIMSQTALAEYLADAVAEARRRRIDLDDLASCDAVAVN</sequence>
<dbReference type="AlphaFoldDB" id="A0A5B9VVK4"/>
<dbReference type="KEGG" id="agv:OJF2_03480"/>
<keyword evidence="2" id="KW-1185">Reference proteome</keyword>